<accession>A0A2S1R3Y6</accession>
<evidence type="ECO:0000256" key="1">
    <source>
        <dbReference type="SAM" id="MobiDB-lite"/>
    </source>
</evidence>
<dbReference type="KEGG" id="dlu:A6035_00900"/>
<gene>
    <name evidence="2" type="ORF">A6035_00900</name>
</gene>
<sequence length="120" mass="12970">MRHSLNVIVHAGTEPGPLRLELEGCLTETSCEGLINVLTLGEALQGCNRMWIDLFSADHLDPAAIRKLKHYARQREAETSGPQISVYAPSVPRHCCSPLFADSVSGSSRPLSGAAEKRCA</sequence>
<protein>
    <recommendedName>
        <fullName evidence="4">STAS domain-containing protein</fullName>
    </recommendedName>
</protein>
<dbReference type="EMBL" id="CP015449">
    <property type="protein sequence ID" value="AWH90975.1"/>
    <property type="molecule type" value="Genomic_DNA"/>
</dbReference>
<dbReference type="Proteomes" id="UP000244928">
    <property type="component" value="Chromosome"/>
</dbReference>
<feature type="region of interest" description="Disordered" evidence="1">
    <location>
        <begin position="101"/>
        <end position="120"/>
    </location>
</feature>
<evidence type="ECO:0000313" key="2">
    <source>
        <dbReference type="EMBL" id="AWH90975.1"/>
    </source>
</evidence>
<reference evidence="2 3" key="1">
    <citation type="submission" date="2016-04" db="EMBL/GenBank/DDBJ databases">
        <title>Complete genome sequence of Dietzia lutea YIM 80766T, a strain isolated from desert soil in Egypt.</title>
        <authorList>
            <person name="Zhao J."/>
            <person name="Hu B."/>
            <person name="Geng S."/>
            <person name="Nie Y."/>
            <person name="Tang Y."/>
        </authorList>
    </citation>
    <scope>NUCLEOTIDE SEQUENCE [LARGE SCALE GENOMIC DNA]</scope>
    <source>
        <strain evidence="2 3">YIM 80766</strain>
    </source>
</reference>
<proteinExistence type="predicted"/>
<organism evidence="2 3">
    <name type="scientific">Dietzia lutea</name>
    <dbReference type="NCBI Taxonomy" id="546160"/>
    <lineage>
        <taxon>Bacteria</taxon>
        <taxon>Bacillati</taxon>
        <taxon>Actinomycetota</taxon>
        <taxon>Actinomycetes</taxon>
        <taxon>Mycobacteriales</taxon>
        <taxon>Dietziaceae</taxon>
        <taxon>Dietzia</taxon>
    </lineage>
</organism>
<keyword evidence="3" id="KW-1185">Reference proteome</keyword>
<evidence type="ECO:0008006" key="4">
    <source>
        <dbReference type="Google" id="ProtNLM"/>
    </source>
</evidence>
<evidence type="ECO:0000313" key="3">
    <source>
        <dbReference type="Proteomes" id="UP000244928"/>
    </source>
</evidence>
<name>A0A2S1R3Y6_9ACTN</name>
<dbReference type="AlphaFoldDB" id="A0A2S1R3Y6"/>